<name>A0A316DN21_9BACT</name>
<dbReference type="Pfam" id="PF14054">
    <property type="entry name" value="DUF4249"/>
    <property type="match status" value="1"/>
</dbReference>
<dbReference type="EMBL" id="QGGO01000027">
    <property type="protein sequence ID" value="PWK19461.1"/>
    <property type="molecule type" value="Genomic_DNA"/>
</dbReference>
<reference evidence="1 2" key="1">
    <citation type="submission" date="2018-05" db="EMBL/GenBank/DDBJ databases">
        <title>Genomic Encyclopedia of Archaeal and Bacterial Type Strains, Phase II (KMG-II): from individual species to whole genera.</title>
        <authorList>
            <person name="Goeker M."/>
        </authorList>
    </citation>
    <scope>NUCLEOTIDE SEQUENCE [LARGE SCALE GENOMIC DNA]</scope>
    <source>
        <strain evidence="1 2">DSM 22214</strain>
    </source>
</reference>
<dbReference type="AlphaFoldDB" id="A0A316DN21"/>
<sequence>MSKFIGYIIILFFISCNRISVIDDVEFPIPDIKIAVFCFLTPSDSINASIKEIRTLTNKNKESGIENAVISLKDNNTNVEINLKHIANGGYYGITQKLFKIQANHTYSLQVNIVNYPLLTSTCTVPHQSATFEKITYGDPFSDGNSMRRRIEARWKDVSSTEQKLNYLISSDGKFKDSFSGEIRDSQPILKPNKDITQSDNTFFYTSAILDDVFPKNYYLHTLEPNLYLFEKMAQQMDNISKKGSDSVLGSYQGVISEFTNVQNGYGIFGAYLTTSQTITFK</sequence>
<accession>A0A316DN21</accession>
<comment type="caution">
    <text evidence="1">The sequence shown here is derived from an EMBL/GenBank/DDBJ whole genome shotgun (WGS) entry which is preliminary data.</text>
</comment>
<proteinExistence type="predicted"/>
<dbReference type="RefSeq" id="WP_109744643.1">
    <property type="nucleotide sequence ID" value="NZ_QGGO01000027.1"/>
</dbReference>
<dbReference type="PROSITE" id="PS51257">
    <property type="entry name" value="PROKAR_LIPOPROTEIN"/>
    <property type="match status" value="1"/>
</dbReference>
<dbReference type="Proteomes" id="UP000245489">
    <property type="component" value="Unassembled WGS sequence"/>
</dbReference>
<evidence type="ECO:0000313" key="2">
    <source>
        <dbReference type="Proteomes" id="UP000245489"/>
    </source>
</evidence>
<keyword evidence="2" id="KW-1185">Reference proteome</keyword>
<protein>
    <submittedName>
        <fullName evidence="1">Uncharacterized protein DUF4249</fullName>
    </submittedName>
</protein>
<gene>
    <name evidence="1" type="ORF">LV89_03980</name>
</gene>
<organism evidence="1 2">
    <name type="scientific">Arcicella aurantiaca</name>
    <dbReference type="NCBI Taxonomy" id="591202"/>
    <lineage>
        <taxon>Bacteria</taxon>
        <taxon>Pseudomonadati</taxon>
        <taxon>Bacteroidota</taxon>
        <taxon>Cytophagia</taxon>
        <taxon>Cytophagales</taxon>
        <taxon>Flectobacillaceae</taxon>
        <taxon>Arcicella</taxon>
    </lineage>
</organism>
<evidence type="ECO:0000313" key="1">
    <source>
        <dbReference type="EMBL" id="PWK19461.1"/>
    </source>
</evidence>
<dbReference type="InterPro" id="IPR025345">
    <property type="entry name" value="DUF4249"/>
</dbReference>
<dbReference type="OrthoDB" id="1115009at2"/>